<gene>
    <name evidence="3" type="ORF">NDU88_002712</name>
</gene>
<feature type="compositionally biased region" description="Polar residues" evidence="2">
    <location>
        <begin position="215"/>
        <end position="240"/>
    </location>
</feature>
<dbReference type="EMBL" id="JANPWB010000004">
    <property type="protein sequence ID" value="KAJ1193414.1"/>
    <property type="molecule type" value="Genomic_DNA"/>
</dbReference>
<name>A0AAV7UWH2_PLEWA</name>
<accession>A0AAV7UWH2</accession>
<evidence type="ECO:0000313" key="4">
    <source>
        <dbReference type="Proteomes" id="UP001066276"/>
    </source>
</evidence>
<reference evidence="3" key="1">
    <citation type="journal article" date="2022" name="bioRxiv">
        <title>Sequencing and chromosome-scale assembly of the giantPleurodeles waltlgenome.</title>
        <authorList>
            <person name="Brown T."/>
            <person name="Elewa A."/>
            <person name="Iarovenko S."/>
            <person name="Subramanian E."/>
            <person name="Araus A.J."/>
            <person name="Petzold A."/>
            <person name="Susuki M."/>
            <person name="Suzuki K.-i.T."/>
            <person name="Hayashi T."/>
            <person name="Toyoda A."/>
            <person name="Oliveira C."/>
            <person name="Osipova E."/>
            <person name="Leigh N.D."/>
            <person name="Simon A."/>
            <person name="Yun M.H."/>
        </authorList>
    </citation>
    <scope>NUCLEOTIDE SEQUENCE</scope>
    <source>
        <strain evidence="3">20211129_DDA</strain>
        <tissue evidence="3">Liver</tissue>
    </source>
</reference>
<evidence type="ECO:0000313" key="3">
    <source>
        <dbReference type="EMBL" id="KAJ1193414.1"/>
    </source>
</evidence>
<feature type="region of interest" description="Disordered" evidence="2">
    <location>
        <begin position="208"/>
        <end position="249"/>
    </location>
</feature>
<dbReference type="Proteomes" id="UP001066276">
    <property type="component" value="Chromosome 2_2"/>
</dbReference>
<dbReference type="AlphaFoldDB" id="A0AAV7UWH2"/>
<sequence length="249" mass="29162">MDTIKTFGFSEDDLAKLLDQPRSGAGTSISMKHPKEGWYKLLELKKKAKRTELHADFILEYLRAGIIPSGLRVRNIPGLFVEIRQFLEKWSLISNHCSRDWMILIVETARELMEVLMKEIQTLEDELKTQDSLQEAKKQIEAINRDLESFNLYLVKRKTDKLRKNIRWFSKERAYPYLSEKYYLNQQQNVPEQDRQFWTNKKIVTFSDTSESEGEGNSNQFDQYSGRSGPSEGTSRSNHFLSRGGRPRE</sequence>
<keyword evidence="4" id="KW-1185">Reference proteome</keyword>
<protein>
    <submittedName>
        <fullName evidence="3">Uncharacterized protein</fullName>
    </submittedName>
</protein>
<keyword evidence="1" id="KW-0175">Coiled coil</keyword>
<proteinExistence type="predicted"/>
<comment type="caution">
    <text evidence="3">The sequence shown here is derived from an EMBL/GenBank/DDBJ whole genome shotgun (WGS) entry which is preliminary data.</text>
</comment>
<feature type="coiled-coil region" evidence="1">
    <location>
        <begin position="106"/>
        <end position="153"/>
    </location>
</feature>
<evidence type="ECO:0000256" key="1">
    <source>
        <dbReference type="SAM" id="Coils"/>
    </source>
</evidence>
<evidence type="ECO:0000256" key="2">
    <source>
        <dbReference type="SAM" id="MobiDB-lite"/>
    </source>
</evidence>
<organism evidence="3 4">
    <name type="scientific">Pleurodeles waltl</name>
    <name type="common">Iberian ribbed newt</name>
    <dbReference type="NCBI Taxonomy" id="8319"/>
    <lineage>
        <taxon>Eukaryota</taxon>
        <taxon>Metazoa</taxon>
        <taxon>Chordata</taxon>
        <taxon>Craniata</taxon>
        <taxon>Vertebrata</taxon>
        <taxon>Euteleostomi</taxon>
        <taxon>Amphibia</taxon>
        <taxon>Batrachia</taxon>
        <taxon>Caudata</taxon>
        <taxon>Salamandroidea</taxon>
        <taxon>Salamandridae</taxon>
        <taxon>Pleurodelinae</taxon>
        <taxon>Pleurodeles</taxon>
    </lineage>
</organism>